<protein>
    <submittedName>
        <fullName evidence="4">GNAT family acetyltransferase</fullName>
    </submittedName>
</protein>
<dbReference type="AlphaFoldDB" id="A0A163CG87"/>
<proteinExistence type="predicted"/>
<dbReference type="InterPro" id="IPR000182">
    <property type="entry name" value="GNAT_dom"/>
</dbReference>
<dbReference type="EMBL" id="LQRT01000002">
    <property type="protein sequence ID" value="KZS42382.1"/>
    <property type="molecule type" value="Genomic_DNA"/>
</dbReference>
<dbReference type="Pfam" id="PF00583">
    <property type="entry name" value="Acetyltransf_1"/>
    <property type="match status" value="1"/>
</dbReference>
<dbReference type="OrthoDB" id="4228396at2"/>
<evidence type="ECO:0000256" key="2">
    <source>
        <dbReference type="ARBA" id="ARBA00023315"/>
    </source>
</evidence>
<evidence type="ECO:0000256" key="1">
    <source>
        <dbReference type="ARBA" id="ARBA00022679"/>
    </source>
</evidence>
<dbReference type="GO" id="GO:0016747">
    <property type="term" value="F:acyltransferase activity, transferring groups other than amino-acyl groups"/>
    <property type="evidence" value="ECO:0007669"/>
    <property type="project" value="InterPro"/>
</dbReference>
<accession>A0A163CG87</accession>
<dbReference type="SUPFAM" id="SSF55729">
    <property type="entry name" value="Acyl-CoA N-acyltransferases (Nat)"/>
    <property type="match status" value="1"/>
</dbReference>
<dbReference type="CDD" id="cd04301">
    <property type="entry name" value="NAT_SF"/>
    <property type="match status" value="1"/>
</dbReference>
<evidence type="ECO:0000313" key="5">
    <source>
        <dbReference type="Proteomes" id="UP000076715"/>
    </source>
</evidence>
<name>A0A163CG87_9FLAO</name>
<dbReference type="PROSITE" id="PS51186">
    <property type="entry name" value="GNAT"/>
    <property type="match status" value="1"/>
</dbReference>
<dbReference type="InterPro" id="IPR016181">
    <property type="entry name" value="Acyl_CoA_acyltransferase"/>
</dbReference>
<dbReference type="RefSeq" id="WP_066310022.1">
    <property type="nucleotide sequence ID" value="NZ_LQRT01000002.1"/>
</dbReference>
<sequence>MIIKSLNTIDFKILMNCFLKAFENYYMKMPEDHQYYRNRWKMANVCFDLSFGMFDNDKIVGFIINAIDKRDKDLIAFNTGTGIIPEYRRKGIVYKLYEHAIPKFKKNGVTKCSLEVIKDNTIAVKAYKRIGFRISKSYKCYNGELLLKDQLNDFELKQVDVSFFDRHTIPQKMYSWDNHIETLKRGDYEYYSLVMNENEIAYFVINSTNGYLAQFDVFIDQKDNWIRLFSAIKRMTNSIKINNVDEALDSKLSFIKSMGILNTIDQFEMDLRI</sequence>
<keyword evidence="1 4" id="KW-0808">Transferase</keyword>
<gene>
    <name evidence="4" type="ORF">AWE51_02775</name>
</gene>
<comment type="caution">
    <text evidence="4">The sequence shown here is derived from an EMBL/GenBank/DDBJ whole genome shotgun (WGS) entry which is preliminary data.</text>
</comment>
<evidence type="ECO:0000313" key="4">
    <source>
        <dbReference type="EMBL" id="KZS42382.1"/>
    </source>
</evidence>
<dbReference type="PANTHER" id="PTHR43420:SF44">
    <property type="entry name" value="ACETYLTRANSFERASE YPEA"/>
    <property type="match status" value="1"/>
</dbReference>
<dbReference type="PANTHER" id="PTHR43420">
    <property type="entry name" value="ACETYLTRANSFERASE"/>
    <property type="match status" value="1"/>
</dbReference>
<evidence type="ECO:0000259" key="3">
    <source>
        <dbReference type="PROSITE" id="PS51186"/>
    </source>
</evidence>
<dbReference type="Proteomes" id="UP000076715">
    <property type="component" value="Unassembled WGS sequence"/>
</dbReference>
<feature type="domain" description="N-acetyltransferase" evidence="3">
    <location>
        <begin position="1"/>
        <end position="152"/>
    </location>
</feature>
<organism evidence="4 5">
    <name type="scientific">Aquimarina aggregata</name>
    <dbReference type="NCBI Taxonomy" id="1642818"/>
    <lineage>
        <taxon>Bacteria</taxon>
        <taxon>Pseudomonadati</taxon>
        <taxon>Bacteroidota</taxon>
        <taxon>Flavobacteriia</taxon>
        <taxon>Flavobacteriales</taxon>
        <taxon>Flavobacteriaceae</taxon>
        <taxon>Aquimarina</taxon>
    </lineage>
</organism>
<dbReference type="STRING" id="1642818.AWE51_02775"/>
<dbReference type="InterPro" id="IPR050680">
    <property type="entry name" value="YpeA/RimI_acetyltransf"/>
</dbReference>
<reference evidence="4 5" key="1">
    <citation type="submission" date="2016-01" db="EMBL/GenBank/DDBJ databases">
        <title>The draft genome sequence of Aquimarina sp. RZW4-3-2.</title>
        <authorList>
            <person name="Wang Y."/>
        </authorList>
    </citation>
    <scope>NUCLEOTIDE SEQUENCE [LARGE SCALE GENOMIC DNA]</scope>
    <source>
        <strain evidence="4 5">RZW4-3-2</strain>
    </source>
</reference>
<dbReference type="Gene3D" id="3.40.630.30">
    <property type="match status" value="1"/>
</dbReference>
<keyword evidence="5" id="KW-1185">Reference proteome</keyword>
<keyword evidence="2" id="KW-0012">Acyltransferase</keyword>